<sequence length="114" mass="13555">MSFEINVQNWVKLDNQIKYLNEKMKPIREEKRKLENDLIMVANEKRLNNKVINITDGSLTFNETKTSSPLTFKYVEECLHTIIPNEEHVSKIMDYIKTSRQVEEKLSIKRVQNK</sequence>
<reference evidence="1" key="1">
    <citation type="journal article" date="2020" name="Nature">
        <title>Giant virus diversity and host interactions through global metagenomics.</title>
        <authorList>
            <person name="Schulz F."/>
            <person name="Roux S."/>
            <person name="Paez-Espino D."/>
            <person name="Jungbluth S."/>
            <person name="Walsh D.A."/>
            <person name="Denef V.J."/>
            <person name="McMahon K.D."/>
            <person name="Konstantinidis K.T."/>
            <person name="Eloe-Fadrosh E.A."/>
            <person name="Kyrpides N.C."/>
            <person name="Woyke T."/>
        </authorList>
    </citation>
    <scope>NUCLEOTIDE SEQUENCE</scope>
    <source>
        <strain evidence="1">GVMAG-M-3300025880-76</strain>
    </source>
</reference>
<name>A0A6C0JAR8_9ZZZZ</name>
<dbReference type="Pfam" id="PF19064">
    <property type="entry name" value="DUF5760"/>
    <property type="match status" value="1"/>
</dbReference>
<dbReference type="InterPro" id="IPR043918">
    <property type="entry name" value="DUF5760"/>
</dbReference>
<accession>A0A6C0JAR8</accession>
<proteinExistence type="predicted"/>
<dbReference type="EMBL" id="MN740362">
    <property type="protein sequence ID" value="QHU02749.1"/>
    <property type="molecule type" value="Genomic_DNA"/>
</dbReference>
<protein>
    <submittedName>
        <fullName evidence="1">Uncharacterized protein</fullName>
    </submittedName>
</protein>
<dbReference type="AlphaFoldDB" id="A0A6C0JAR8"/>
<organism evidence="1">
    <name type="scientific">viral metagenome</name>
    <dbReference type="NCBI Taxonomy" id="1070528"/>
    <lineage>
        <taxon>unclassified sequences</taxon>
        <taxon>metagenomes</taxon>
        <taxon>organismal metagenomes</taxon>
    </lineage>
</organism>
<evidence type="ECO:0000313" key="1">
    <source>
        <dbReference type="EMBL" id="QHU02749.1"/>
    </source>
</evidence>